<dbReference type="AlphaFoldDB" id="A0A381U637"/>
<dbReference type="GO" id="GO:0005886">
    <property type="term" value="C:plasma membrane"/>
    <property type="evidence" value="ECO:0007669"/>
    <property type="project" value="UniProtKB-SubCell"/>
</dbReference>
<proteinExistence type="inferred from homology"/>
<protein>
    <recommendedName>
        <fullName evidence="11">ABC3 transporter permease protein domain-containing protein</fullName>
    </recommendedName>
</protein>
<dbReference type="GO" id="GO:0022857">
    <property type="term" value="F:transmembrane transporter activity"/>
    <property type="evidence" value="ECO:0007669"/>
    <property type="project" value="TreeGrafter"/>
</dbReference>
<feature type="transmembrane region" description="Helical" evidence="7">
    <location>
        <begin position="19"/>
        <end position="39"/>
    </location>
</feature>
<dbReference type="InterPro" id="IPR025857">
    <property type="entry name" value="MacB_PCD"/>
</dbReference>
<comment type="similarity">
    <text evidence="6">Belongs to the ABC-4 integral membrane protein family.</text>
</comment>
<feature type="non-terminal residue" evidence="10">
    <location>
        <position position="1"/>
    </location>
</feature>
<evidence type="ECO:0000313" key="10">
    <source>
        <dbReference type="EMBL" id="SVA22797.1"/>
    </source>
</evidence>
<evidence type="ECO:0000259" key="8">
    <source>
        <dbReference type="Pfam" id="PF02687"/>
    </source>
</evidence>
<keyword evidence="3 7" id="KW-0812">Transmembrane</keyword>
<organism evidence="10">
    <name type="scientific">marine metagenome</name>
    <dbReference type="NCBI Taxonomy" id="408172"/>
    <lineage>
        <taxon>unclassified sequences</taxon>
        <taxon>metagenomes</taxon>
        <taxon>ecological metagenomes</taxon>
    </lineage>
</organism>
<evidence type="ECO:0000256" key="6">
    <source>
        <dbReference type="ARBA" id="ARBA00038076"/>
    </source>
</evidence>
<feature type="transmembrane region" description="Helical" evidence="7">
    <location>
        <begin position="281"/>
        <end position="300"/>
    </location>
</feature>
<keyword evidence="4 7" id="KW-1133">Transmembrane helix</keyword>
<evidence type="ECO:0000256" key="7">
    <source>
        <dbReference type="SAM" id="Phobius"/>
    </source>
</evidence>
<evidence type="ECO:0000256" key="5">
    <source>
        <dbReference type="ARBA" id="ARBA00023136"/>
    </source>
</evidence>
<evidence type="ECO:0000256" key="3">
    <source>
        <dbReference type="ARBA" id="ARBA00022692"/>
    </source>
</evidence>
<dbReference type="Pfam" id="PF12704">
    <property type="entry name" value="MacB_PCD"/>
    <property type="match status" value="1"/>
</dbReference>
<feature type="transmembrane region" description="Helical" evidence="7">
    <location>
        <begin position="688"/>
        <end position="708"/>
    </location>
</feature>
<evidence type="ECO:0000256" key="1">
    <source>
        <dbReference type="ARBA" id="ARBA00004651"/>
    </source>
</evidence>
<feature type="transmembrane region" description="Helical" evidence="7">
    <location>
        <begin position="745"/>
        <end position="764"/>
    </location>
</feature>
<keyword evidence="5 7" id="KW-0472">Membrane</keyword>
<feature type="domain" description="ABC3 transporter permease C-terminal" evidence="8">
    <location>
        <begin position="693"/>
        <end position="812"/>
    </location>
</feature>
<evidence type="ECO:0000256" key="2">
    <source>
        <dbReference type="ARBA" id="ARBA00022475"/>
    </source>
</evidence>
<comment type="subcellular location">
    <subcellularLocation>
        <location evidence="1">Cell membrane</location>
        <topology evidence="1">Multi-pass membrane protein</topology>
    </subcellularLocation>
</comment>
<name>A0A381U637_9ZZZZ</name>
<feature type="domain" description="ABC3 transporter permease C-terminal" evidence="8">
    <location>
        <begin position="284"/>
        <end position="404"/>
    </location>
</feature>
<evidence type="ECO:0008006" key="11">
    <source>
        <dbReference type="Google" id="ProtNLM"/>
    </source>
</evidence>
<accession>A0A381U637</accession>
<dbReference type="PANTHER" id="PTHR30572">
    <property type="entry name" value="MEMBRANE COMPONENT OF TRANSPORTER-RELATED"/>
    <property type="match status" value="1"/>
</dbReference>
<evidence type="ECO:0000259" key="9">
    <source>
        <dbReference type="Pfam" id="PF12704"/>
    </source>
</evidence>
<gene>
    <name evidence="10" type="ORF">METZ01_LOCUS75651</name>
</gene>
<dbReference type="Pfam" id="PF02687">
    <property type="entry name" value="FtsX"/>
    <property type="match status" value="2"/>
</dbReference>
<evidence type="ECO:0000256" key="4">
    <source>
        <dbReference type="ARBA" id="ARBA00022989"/>
    </source>
</evidence>
<sequence length="820" mass="89410">VGYRALWAKWILRDLRSRWVQVILISFVIAIGTGTYSGLSSTTSWRLKSNDASFSATNMHDFKVYSQSGSLFREGEIGEILAPLVNKGIITGVEDRLSLPTQIKAEGVNGSVIAPGLLVGIDESRGVRQIDKLHFTGGDWGNYDTGSTIEYAVLDHTFAENNGIPNSSIIELPGGKKIEISGTGLTPQHFIPINDSGLGFGRVFAIVYMPLNKVQFLQNQEGKTSESLITISNPENREHLKTELTLILQQSFPNYGIGIEEKKEDRVYKLLYEGADADQKFYHVIGIAILLGAVFAAFNLTVRVVQSQRREIGIGMAMGASLLSLAARPIILGINISIFGTIFGILVGKLINGAMRTVLMQELPLPIWLTPFEPKYFLWVGIGGFLAPIIATLVPVIYGLNIQPIDGIRTGHLAPIRKGLSPLLSRLPLPGNTFWQIPFRNLLRTPRRTFLTLLGIAGVIGVMTSVLGMLDSFSLTLDKATSESSIKGSQRIEVIFDRFQAVDSSIFTYLKDSEAVSEIQPVIQFAGTASNIEHKKSGDEISILTTVIDFQNTMWRPTLVSGKYPKEHNEILISSAAAKSLGATSGDQVLVNHPIVTVQGTPSFLKSQFTISGIHPHPFRAYSYVASSQAKKSGMDGLAGGVWIKTDQSADWDKIQTDLYTIAGVSSVQESGINDRAMKEDLKGQMNILKIVQFIVLFLALLIAFNTASINMDDRAREHATFMAFGLPVSKIMLMSIIESATLGLLASIAGLGIGFLLLDYFINTVFASALPEIGMYLSVSTTTYVNTIVLGVFAVGIAPVFAIRKLTRTNIPSTLRVLE</sequence>
<dbReference type="InterPro" id="IPR050250">
    <property type="entry name" value="Macrolide_Exporter_MacB"/>
</dbReference>
<feature type="transmembrane region" description="Helical" evidence="7">
    <location>
        <begin position="376"/>
        <end position="398"/>
    </location>
</feature>
<dbReference type="EMBL" id="UINC01005669">
    <property type="protein sequence ID" value="SVA22797.1"/>
    <property type="molecule type" value="Genomic_DNA"/>
</dbReference>
<feature type="transmembrane region" description="Helical" evidence="7">
    <location>
        <begin position="784"/>
        <end position="804"/>
    </location>
</feature>
<keyword evidence="2" id="KW-1003">Cell membrane</keyword>
<dbReference type="PANTHER" id="PTHR30572:SF4">
    <property type="entry name" value="ABC TRANSPORTER PERMEASE YTRF"/>
    <property type="match status" value="1"/>
</dbReference>
<reference evidence="10" key="1">
    <citation type="submission" date="2018-05" db="EMBL/GenBank/DDBJ databases">
        <authorList>
            <person name="Lanie J.A."/>
            <person name="Ng W.-L."/>
            <person name="Kazmierczak K.M."/>
            <person name="Andrzejewski T.M."/>
            <person name="Davidsen T.M."/>
            <person name="Wayne K.J."/>
            <person name="Tettelin H."/>
            <person name="Glass J.I."/>
            <person name="Rusch D."/>
            <person name="Podicherti R."/>
            <person name="Tsui H.-C.T."/>
            <person name="Winkler M.E."/>
        </authorList>
    </citation>
    <scope>NUCLEOTIDE SEQUENCE</scope>
</reference>
<feature type="transmembrane region" description="Helical" evidence="7">
    <location>
        <begin position="450"/>
        <end position="470"/>
    </location>
</feature>
<dbReference type="InterPro" id="IPR003838">
    <property type="entry name" value="ABC3_permease_C"/>
</dbReference>
<feature type="domain" description="MacB-like periplasmic core" evidence="9">
    <location>
        <begin position="449"/>
        <end position="659"/>
    </location>
</feature>